<dbReference type="InterPro" id="IPR016032">
    <property type="entry name" value="Sig_transdc_resp-reg_C-effctor"/>
</dbReference>
<dbReference type="GO" id="GO:0006355">
    <property type="term" value="P:regulation of DNA-templated transcription"/>
    <property type="evidence" value="ECO:0007669"/>
    <property type="project" value="InterPro"/>
</dbReference>
<evidence type="ECO:0000259" key="7">
    <source>
        <dbReference type="PROSITE" id="PS51755"/>
    </source>
</evidence>
<feature type="compositionally biased region" description="Pro residues" evidence="6">
    <location>
        <begin position="280"/>
        <end position="295"/>
    </location>
</feature>
<dbReference type="RefSeq" id="WP_179767190.1">
    <property type="nucleotide sequence ID" value="NZ_JACCFO010000001.1"/>
</dbReference>
<feature type="compositionally biased region" description="Low complexity" evidence="6">
    <location>
        <begin position="259"/>
        <end position="279"/>
    </location>
</feature>
<dbReference type="Gene3D" id="3.40.50.300">
    <property type="entry name" value="P-loop containing nucleotide triphosphate hydrolases"/>
    <property type="match status" value="1"/>
</dbReference>
<dbReference type="Gene3D" id="1.25.40.10">
    <property type="entry name" value="Tetratricopeptide repeat domain"/>
    <property type="match status" value="3"/>
</dbReference>
<comment type="similarity">
    <text evidence="1">Belongs to the AfsR/DnrI/RedD regulatory family.</text>
</comment>
<dbReference type="SUPFAM" id="SSF48452">
    <property type="entry name" value="TPR-like"/>
    <property type="match status" value="2"/>
</dbReference>
<protein>
    <submittedName>
        <fullName evidence="8">DNA-binding SARP family transcriptional activator</fullName>
    </submittedName>
</protein>
<dbReference type="Pfam" id="PF00486">
    <property type="entry name" value="Trans_reg_C"/>
    <property type="match status" value="1"/>
</dbReference>
<organism evidence="8 9">
    <name type="scientific">Streptomonospora nanhaiensis</name>
    <dbReference type="NCBI Taxonomy" id="1323731"/>
    <lineage>
        <taxon>Bacteria</taxon>
        <taxon>Bacillati</taxon>
        <taxon>Actinomycetota</taxon>
        <taxon>Actinomycetes</taxon>
        <taxon>Streptosporangiales</taxon>
        <taxon>Nocardiopsidaceae</taxon>
        <taxon>Streptomonospora</taxon>
    </lineage>
</organism>
<feature type="region of interest" description="Disordered" evidence="6">
    <location>
        <begin position="316"/>
        <end position="369"/>
    </location>
</feature>
<dbReference type="InterPro" id="IPR027417">
    <property type="entry name" value="P-loop_NTPase"/>
</dbReference>
<keyword evidence="9" id="KW-1185">Reference proteome</keyword>
<dbReference type="Proteomes" id="UP000575985">
    <property type="component" value="Unassembled WGS sequence"/>
</dbReference>
<dbReference type="SMART" id="SM00862">
    <property type="entry name" value="Trans_reg_C"/>
    <property type="match status" value="1"/>
</dbReference>
<dbReference type="Pfam" id="PF00931">
    <property type="entry name" value="NB-ARC"/>
    <property type="match status" value="1"/>
</dbReference>
<dbReference type="EMBL" id="JACCFO010000001">
    <property type="protein sequence ID" value="NYI95708.1"/>
    <property type="molecule type" value="Genomic_DNA"/>
</dbReference>
<keyword evidence="3 5" id="KW-0238">DNA-binding</keyword>
<keyword evidence="2" id="KW-0805">Transcription regulation</keyword>
<dbReference type="PANTHER" id="PTHR35807">
    <property type="entry name" value="TRANSCRIPTIONAL REGULATOR REDD-RELATED"/>
    <property type="match status" value="1"/>
</dbReference>
<dbReference type="InterPro" id="IPR011990">
    <property type="entry name" value="TPR-like_helical_dom_sf"/>
</dbReference>
<dbReference type="InterPro" id="IPR001867">
    <property type="entry name" value="OmpR/PhoB-type_DNA-bd"/>
</dbReference>
<feature type="compositionally biased region" description="Low complexity" evidence="6">
    <location>
        <begin position="351"/>
        <end position="362"/>
    </location>
</feature>
<feature type="region of interest" description="Disordered" evidence="6">
    <location>
        <begin position="244"/>
        <end position="299"/>
    </location>
</feature>
<dbReference type="GO" id="GO:0003677">
    <property type="term" value="F:DNA binding"/>
    <property type="evidence" value="ECO:0007669"/>
    <property type="project" value="UniProtKB-UniRule"/>
</dbReference>
<dbReference type="InterPro" id="IPR051677">
    <property type="entry name" value="AfsR-DnrI-RedD_regulator"/>
</dbReference>
<dbReference type="InterPro" id="IPR036388">
    <property type="entry name" value="WH-like_DNA-bd_sf"/>
</dbReference>
<comment type="caution">
    <text evidence="8">The sequence shown here is derived from an EMBL/GenBank/DDBJ whole genome shotgun (WGS) entry which is preliminary data.</text>
</comment>
<evidence type="ECO:0000256" key="3">
    <source>
        <dbReference type="ARBA" id="ARBA00023125"/>
    </source>
</evidence>
<sequence>MEFEVLGPLQVSSRGASVRLSPKLAALLAALLCKPDVVIPEDQLIDVLWGEDPPRSATKSLQVYVHHLRQALGEGGRIERAAFGYRFAVPRAAVDARRFEDLAERGEQALESGDTAEGSALLRSALGLWRGTAFAGQDTLPLVREEAARLNEQRQRVAESWVDAELSLGRHSAVVAELRALVAEHPFRERLRAQLMIAYHRMGRSTEALEVFREGRDLLVDELGMEPGRELAALEQAVLRNDPALHGPAAADPPPEAPAPGAAPEGGPSAPADPSAAPGDPLPPAEPARPVPAQLPPDIADFTGREEQVALLHTRLGVRPATPSAPAAVPGPRPADGGGRGGAQDGGRASGGAAEPPATTPGTPGGGARPVVVSAVAGMGGVGKTALALHAAHTSAAAFPDGQLYANLRGAQEVPADPAQVLSQFLHALGIEGAAVPEPLEARAALFRSLLADRRMLVVLDDAGSEQQVRPLIPGAPGCAVLITSRARLTGLEGAHLIDLDVFEPERAVELLARIIGADRVAAEPGHAAEIVRLCGYAPLAVRIAGARLNARRQWPLSRLARLLGDEQRRLDELRTGDLGVRATFALSYAALSERGRSAFRLLGLLDAGDFTEWVAAALLDVPLPEAETVVEDLVDAQLLSISGTDGTGRLRYRMHDLMRLYARERCAEEVPRPDREAALRRAFGAWLWLAEQATEYIPGPCYATMHGTALRWPLPSPEAADLLNEPMSWFDAEAGAMAAAVTQACALGWDELAWDLAGCLEKYFDVRGRFDDWRRTHEAAIAACQAAGNVRGEAVLRRGLADLVTWTTQNTSGGASGAMGTLLDQSQLVWEMFHEVGDRRGMSDALVMRTWALVSQGDSAKARESAEAALDLAETADYLGGRARAYHVLAVAAHGEGRDDIAVTHLTKSLELARLLGNSRFEATAMQFLGAAQCQIGRVDEGRANLTRSLAMSRALGDHYAEVFSLLYLARLHRATNDPAALPTARTAAELSRRHNMNHHLADALTLMGGALLDQGRTVEAVSALEESVALWRTRGWPAFLADALTTLSRAYTALGDHTAATTAAQEAATIRADSPDTTRTE</sequence>
<dbReference type="InterPro" id="IPR019734">
    <property type="entry name" value="TPR_rpt"/>
</dbReference>
<keyword evidence="4" id="KW-0804">Transcription</keyword>
<dbReference type="SMART" id="SM00028">
    <property type="entry name" value="TPR"/>
    <property type="match status" value="6"/>
</dbReference>
<dbReference type="Gene3D" id="1.10.10.10">
    <property type="entry name" value="Winged helix-like DNA-binding domain superfamily/Winged helix DNA-binding domain"/>
    <property type="match status" value="2"/>
</dbReference>
<evidence type="ECO:0000256" key="2">
    <source>
        <dbReference type="ARBA" id="ARBA00023015"/>
    </source>
</evidence>
<dbReference type="GO" id="GO:0000160">
    <property type="term" value="P:phosphorelay signal transduction system"/>
    <property type="evidence" value="ECO:0007669"/>
    <property type="project" value="InterPro"/>
</dbReference>
<name>A0A853BJM4_9ACTN</name>
<evidence type="ECO:0000256" key="1">
    <source>
        <dbReference type="ARBA" id="ARBA00005820"/>
    </source>
</evidence>
<gene>
    <name evidence="8" type="ORF">HNR12_001985</name>
</gene>
<dbReference type="InterPro" id="IPR005158">
    <property type="entry name" value="BTAD"/>
</dbReference>
<feature type="domain" description="OmpR/PhoB-type" evidence="7">
    <location>
        <begin position="1"/>
        <end position="89"/>
    </location>
</feature>
<dbReference type="Pfam" id="PF03704">
    <property type="entry name" value="BTAD"/>
    <property type="match status" value="1"/>
</dbReference>
<evidence type="ECO:0000313" key="9">
    <source>
        <dbReference type="Proteomes" id="UP000575985"/>
    </source>
</evidence>
<dbReference type="SMART" id="SM01043">
    <property type="entry name" value="BTAD"/>
    <property type="match status" value="1"/>
</dbReference>
<evidence type="ECO:0000313" key="8">
    <source>
        <dbReference type="EMBL" id="NYI95708.1"/>
    </source>
</evidence>
<accession>A0A853BJM4</accession>
<feature type="DNA-binding region" description="OmpR/PhoB-type" evidence="5">
    <location>
        <begin position="1"/>
        <end position="89"/>
    </location>
</feature>
<feature type="compositionally biased region" description="Gly residues" evidence="6">
    <location>
        <begin position="336"/>
        <end position="350"/>
    </location>
</feature>
<evidence type="ECO:0000256" key="4">
    <source>
        <dbReference type="ARBA" id="ARBA00023163"/>
    </source>
</evidence>
<dbReference type="CDD" id="cd15831">
    <property type="entry name" value="BTAD"/>
    <property type="match status" value="1"/>
</dbReference>
<dbReference type="PROSITE" id="PS51755">
    <property type="entry name" value="OMPR_PHOB"/>
    <property type="match status" value="1"/>
</dbReference>
<dbReference type="SUPFAM" id="SSF52540">
    <property type="entry name" value="P-loop containing nucleoside triphosphate hydrolases"/>
    <property type="match status" value="1"/>
</dbReference>
<proteinExistence type="inferred from homology"/>
<dbReference type="PANTHER" id="PTHR35807:SF1">
    <property type="entry name" value="TRANSCRIPTIONAL REGULATOR REDD"/>
    <property type="match status" value="1"/>
</dbReference>
<dbReference type="GO" id="GO:0043531">
    <property type="term" value="F:ADP binding"/>
    <property type="evidence" value="ECO:0007669"/>
    <property type="project" value="InterPro"/>
</dbReference>
<evidence type="ECO:0000256" key="5">
    <source>
        <dbReference type="PROSITE-ProRule" id="PRU01091"/>
    </source>
</evidence>
<evidence type="ECO:0000256" key="6">
    <source>
        <dbReference type="SAM" id="MobiDB-lite"/>
    </source>
</evidence>
<dbReference type="InterPro" id="IPR002182">
    <property type="entry name" value="NB-ARC"/>
</dbReference>
<dbReference type="PRINTS" id="PR00364">
    <property type="entry name" value="DISEASERSIST"/>
</dbReference>
<reference evidence="8 9" key="1">
    <citation type="submission" date="2020-07" db="EMBL/GenBank/DDBJ databases">
        <title>Sequencing the genomes of 1000 actinobacteria strains.</title>
        <authorList>
            <person name="Klenk H.-P."/>
        </authorList>
    </citation>
    <scope>NUCLEOTIDE SEQUENCE [LARGE SCALE GENOMIC DNA]</scope>
    <source>
        <strain evidence="8 9">DSM 45927</strain>
    </source>
</reference>
<dbReference type="SUPFAM" id="SSF46894">
    <property type="entry name" value="C-terminal effector domain of the bipartite response regulators"/>
    <property type="match status" value="1"/>
</dbReference>
<dbReference type="AlphaFoldDB" id="A0A853BJM4"/>